<dbReference type="GO" id="GO:0005886">
    <property type="term" value="C:plasma membrane"/>
    <property type="evidence" value="ECO:0007669"/>
    <property type="project" value="UniProtKB-SubCell"/>
</dbReference>
<keyword evidence="3" id="KW-1003">Cell membrane</keyword>
<accession>A0A916U3S2</accession>
<feature type="transmembrane region" description="Helical" evidence="7">
    <location>
        <begin position="78"/>
        <end position="96"/>
    </location>
</feature>
<dbReference type="PANTHER" id="PTHR34582">
    <property type="entry name" value="UPF0702 TRANSMEMBRANE PROTEIN YCAP"/>
    <property type="match status" value="1"/>
</dbReference>
<name>A0A916U3S2_9SPHI</name>
<dbReference type="EMBL" id="BMIL01000003">
    <property type="protein sequence ID" value="GGC59234.1"/>
    <property type="molecule type" value="Genomic_DNA"/>
</dbReference>
<gene>
    <name evidence="9" type="ORF">GCM10011387_11070</name>
</gene>
<proteinExistence type="inferred from homology"/>
<organism evidence="9 10">
    <name type="scientific">Pedobacter quisquiliarum</name>
    <dbReference type="NCBI Taxonomy" id="1834438"/>
    <lineage>
        <taxon>Bacteria</taxon>
        <taxon>Pseudomonadati</taxon>
        <taxon>Bacteroidota</taxon>
        <taxon>Sphingobacteriia</taxon>
        <taxon>Sphingobacteriales</taxon>
        <taxon>Sphingobacteriaceae</taxon>
        <taxon>Pedobacter</taxon>
    </lineage>
</organism>
<evidence type="ECO:0000313" key="9">
    <source>
        <dbReference type="EMBL" id="GGC59234.1"/>
    </source>
</evidence>
<feature type="transmembrane region" description="Helical" evidence="7">
    <location>
        <begin position="23"/>
        <end position="42"/>
    </location>
</feature>
<dbReference type="Proteomes" id="UP000651668">
    <property type="component" value="Unassembled WGS sequence"/>
</dbReference>
<dbReference type="AlphaFoldDB" id="A0A916U3S2"/>
<dbReference type="PANTHER" id="PTHR34582:SF6">
    <property type="entry name" value="UPF0702 TRANSMEMBRANE PROTEIN YCAP"/>
    <property type="match status" value="1"/>
</dbReference>
<protein>
    <submittedName>
        <fullName evidence="9">DUF421 domain-containing protein</fullName>
    </submittedName>
</protein>
<comment type="subcellular location">
    <subcellularLocation>
        <location evidence="1">Cell membrane</location>
        <topology evidence="1">Multi-pass membrane protein</topology>
    </subcellularLocation>
</comment>
<evidence type="ECO:0000259" key="8">
    <source>
        <dbReference type="Pfam" id="PF04239"/>
    </source>
</evidence>
<reference evidence="9" key="1">
    <citation type="journal article" date="2014" name="Int. J. Syst. Evol. Microbiol.">
        <title>Complete genome sequence of Corynebacterium casei LMG S-19264T (=DSM 44701T), isolated from a smear-ripened cheese.</title>
        <authorList>
            <consortium name="US DOE Joint Genome Institute (JGI-PGF)"/>
            <person name="Walter F."/>
            <person name="Albersmeier A."/>
            <person name="Kalinowski J."/>
            <person name="Ruckert C."/>
        </authorList>
    </citation>
    <scope>NUCLEOTIDE SEQUENCE</scope>
    <source>
        <strain evidence="9">CGMCC 1.15343</strain>
    </source>
</reference>
<feature type="domain" description="YetF C-terminal" evidence="8">
    <location>
        <begin position="102"/>
        <end position="192"/>
    </location>
</feature>
<evidence type="ECO:0000256" key="1">
    <source>
        <dbReference type="ARBA" id="ARBA00004651"/>
    </source>
</evidence>
<evidence type="ECO:0000256" key="6">
    <source>
        <dbReference type="ARBA" id="ARBA00023136"/>
    </source>
</evidence>
<dbReference type="InterPro" id="IPR007353">
    <property type="entry name" value="DUF421"/>
</dbReference>
<reference evidence="9" key="2">
    <citation type="submission" date="2020-09" db="EMBL/GenBank/DDBJ databases">
        <authorList>
            <person name="Sun Q."/>
            <person name="Zhou Y."/>
        </authorList>
    </citation>
    <scope>NUCLEOTIDE SEQUENCE</scope>
    <source>
        <strain evidence="9">CGMCC 1.15343</strain>
    </source>
</reference>
<evidence type="ECO:0000256" key="4">
    <source>
        <dbReference type="ARBA" id="ARBA00022692"/>
    </source>
</evidence>
<evidence type="ECO:0000256" key="2">
    <source>
        <dbReference type="ARBA" id="ARBA00006448"/>
    </source>
</evidence>
<evidence type="ECO:0000313" key="10">
    <source>
        <dbReference type="Proteomes" id="UP000651668"/>
    </source>
</evidence>
<keyword evidence="10" id="KW-1185">Reference proteome</keyword>
<dbReference type="Gene3D" id="3.30.240.20">
    <property type="entry name" value="bsu07140 like domains"/>
    <property type="match status" value="1"/>
</dbReference>
<dbReference type="RefSeq" id="WP_188625858.1">
    <property type="nucleotide sequence ID" value="NZ_BMIL01000003.1"/>
</dbReference>
<keyword evidence="5 7" id="KW-1133">Transmembrane helix</keyword>
<evidence type="ECO:0000256" key="7">
    <source>
        <dbReference type="SAM" id="Phobius"/>
    </source>
</evidence>
<keyword evidence="6 7" id="KW-0472">Membrane</keyword>
<feature type="transmembrane region" description="Helical" evidence="7">
    <location>
        <begin position="54"/>
        <end position="72"/>
    </location>
</feature>
<keyword evidence="4 7" id="KW-0812">Transmembrane</keyword>
<evidence type="ECO:0000256" key="5">
    <source>
        <dbReference type="ARBA" id="ARBA00022989"/>
    </source>
</evidence>
<dbReference type="Pfam" id="PF04239">
    <property type="entry name" value="DUF421"/>
    <property type="match status" value="1"/>
</dbReference>
<sequence>MKADEIRLDDWQRILFGNTSPEFLIEVFLRTLIIYVALLLAVKWLGKRMNGQLTIIEMTVMITLGAIVSVPMQMPDRGLLQGLVILVVALLLHRGLTHLGHRNPKAENLIQGVPVVIVKNGVMQLGEMSAARISRQQLFSELRSKKIFHLGKVRRVYLEPSGAFSILLAKEAHQGLPLYPPSDKDIFKGFKADYKQSLVCINCGMIREKEDVEQCDVCHKHEFIKAIA</sequence>
<comment type="caution">
    <text evidence="9">The sequence shown here is derived from an EMBL/GenBank/DDBJ whole genome shotgun (WGS) entry which is preliminary data.</text>
</comment>
<comment type="similarity">
    <text evidence="2">Belongs to the UPF0702 family.</text>
</comment>
<evidence type="ECO:0000256" key="3">
    <source>
        <dbReference type="ARBA" id="ARBA00022475"/>
    </source>
</evidence>
<dbReference type="InterPro" id="IPR023090">
    <property type="entry name" value="UPF0702_alpha/beta_dom_sf"/>
</dbReference>